<dbReference type="EMBL" id="WTYQ01000001">
    <property type="protein sequence ID" value="MXP25205.1"/>
    <property type="molecule type" value="Genomic_DNA"/>
</dbReference>
<proteinExistence type="predicted"/>
<dbReference type="SUPFAM" id="SSF110087">
    <property type="entry name" value="DR1885-like metal-binding protein"/>
    <property type="match status" value="1"/>
</dbReference>
<feature type="signal peptide" evidence="1">
    <location>
        <begin position="1"/>
        <end position="18"/>
    </location>
</feature>
<dbReference type="PANTHER" id="PTHR36302:SF1">
    <property type="entry name" value="COPPER CHAPERONE PCU(A)C"/>
    <property type="match status" value="1"/>
</dbReference>
<accession>A0A845A8R3</accession>
<dbReference type="InterPro" id="IPR058248">
    <property type="entry name" value="Lxx211020-like"/>
</dbReference>
<keyword evidence="3" id="KW-1185">Reference proteome</keyword>
<dbReference type="OrthoDB" id="9796962at2"/>
<dbReference type="Gene3D" id="2.60.40.1890">
    <property type="entry name" value="PCu(A)C copper chaperone"/>
    <property type="match status" value="1"/>
</dbReference>
<comment type="caution">
    <text evidence="2">The sequence shown here is derived from an EMBL/GenBank/DDBJ whole genome shotgun (WGS) entry which is preliminary data.</text>
</comment>
<reference evidence="2 3" key="1">
    <citation type="submission" date="2019-12" db="EMBL/GenBank/DDBJ databases">
        <title>Genomic-based taxomic classification of the family Erythrobacteraceae.</title>
        <authorList>
            <person name="Xu L."/>
        </authorList>
    </citation>
    <scope>NUCLEOTIDE SEQUENCE [LARGE SCALE GENOMIC DNA]</scope>
    <source>
        <strain evidence="2 3">DSM 18604</strain>
    </source>
</reference>
<feature type="chain" id="PRO_5032749052" evidence="1">
    <location>
        <begin position="19"/>
        <end position="161"/>
    </location>
</feature>
<dbReference type="AlphaFoldDB" id="A0A845A8R3"/>
<keyword evidence="1" id="KW-0732">Signal</keyword>
<dbReference type="PANTHER" id="PTHR36302">
    <property type="entry name" value="BLR7088 PROTEIN"/>
    <property type="match status" value="1"/>
</dbReference>
<evidence type="ECO:0000313" key="2">
    <source>
        <dbReference type="EMBL" id="MXP25205.1"/>
    </source>
</evidence>
<dbReference type="InterPro" id="IPR007410">
    <property type="entry name" value="LpqE-like"/>
</dbReference>
<dbReference type="Proteomes" id="UP000460561">
    <property type="component" value="Unassembled WGS sequence"/>
</dbReference>
<organism evidence="2 3">
    <name type="scientific">Altericroceibacterium indicum</name>
    <dbReference type="NCBI Taxonomy" id="374177"/>
    <lineage>
        <taxon>Bacteria</taxon>
        <taxon>Pseudomonadati</taxon>
        <taxon>Pseudomonadota</taxon>
        <taxon>Alphaproteobacteria</taxon>
        <taxon>Sphingomonadales</taxon>
        <taxon>Erythrobacteraceae</taxon>
        <taxon>Altericroceibacterium</taxon>
    </lineage>
</organism>
<protein>
    <submittedName>
        <fullName evidence="2">Copper chaperone PCu(A)C</fullName>
    </submittedName>
</protein>
<dbReference type="PROSITE" id="PS51257">
    <property type="entry name" value="PROKAR_LIPOPROTEIN"/>
    <property type="match status" value="1"/>
</dbReference>
<dbReference type="Pfam" id="PF04314">
    <property type="entry name" value="PCuAC"/>
    <property type="match status" value="1"/>
</dbReference>
<evidence type="ECO:0000313" key="3">
    <source>
        <dbReference type="Proteomes" id="UP000460561"/>
    </source>
</evidence>
<sequence length="161" mass="16904">MKRILASMALGMVTVSFAACGGNEAETPAENSAPNAPEGINVENARLILPPVAGNPAAVYFDISNNGKKTRVIRSVFVEGAKSAAMHQVSTWEGKASMDDIFQLDVPIGKTVSFVPGEKHVMVMGLAEDTKPGDKIEVTLTFAGGDKISFPAEVLAAGDER</sequence>
<evidence type="ECO:0000256" key="1">
    <source>
        <dbReference type="SAM" id="SignalP"/>
    </source>
</evidence>
<gene>
    <name evidence="2" type="ORF">GRI39_03995</name>
</gene>
<name>A0A845A8R3_9SPHN</name>
<dbReference type="InterPro" id="IPR036182">
    <property type="entry name" value="PCuAC_sf"/>
</dbReference>